<dbReference type="PANTHER" id="PTHR30154">
    <property type="entry name" value="LEUCINE-RESPONSIVE REGULATORY PROTEIN"/>
    <property type="match status" value="1"/>
</dbReference>
<dbReference type="SMART" id="SM00344">
    <property type="entry name" value="HTH_ASNC"/>
    <property type="match status" value="1"/>
</dbReference>
<dbReference type="SUPFAM" id="SSF54909">
    <property type="entry name" value="Dimeric alpha+beta barrel"/>
    <property type="match status" value="2"/>
</dbReference>
<evidence type="ECO:0000313" key="7">
    <source>
        <dbReference type="Proteomes" id="UP001564626"/>
    </source>
</evidence>
<feature type="domain" description="Transcription regulator AsnC/Lrp ligand binding" evidence="4">
    <location>
        <begin position="76"/>
        <end position="143"/>
    </location>
</feature>
<dbReference type="Pfam" id="PF13404">
    <property type="entry name" value="HTH_AsnC-type"/>
    <property type="match status" value="1"/>
</dbReference>
<reference evidence="6 7" key="1">
    <citation type="submission" date="2024-08" db="EMBL/GenBank/DDBJ databases">
        <title>Genome mining of Saccharopolyspora cebuensis PGLac3 from Nigerian medicinal plant.</title>
        <authorList>
            <person name="Ezeobiora C.E."/>
            <person name="Igbokwe N.H."/>
            <person name="Amin D.H."/>
            <person name="Mendie U.E."/>
        </authorList>
    </citation>
    <scope>NUCLEOTIDE SEQUENCE [LARGE SCALE GENOMIC DNA]</scope>
    <source>
        <strain evidence="6 7">PGLac3</strain>
    </source>
</reference>
<evidence type="ECO:0000256" key="3">
    <source>
        <dbReference type="ARBA" id="ARBA00023163"/>
    </source>
</evidence>
<dbReference type="RefSeq" id="WP_345365516.1">
    <property type="nucleotide sequence ID" value="NZ_BAABII010000016.1"/>
</dbReference>
<dbReference type="Pfam" id="PF13412">
    <property type="entry name" value="HTH_24"/>
    <property type="match status" value="1"/>
</dbReference>
<dbReference type="InterPro" id="IPR036390">
    <property type="entry name" value="WH_DNA-bd_sf"/>
</dbReference>
<evidence type="ECO:0000256" key="2">
    <source>
        <dbReference type="ARBA" id="ARBA00023125"/>
    </source>
</evidence>
<dbReference type="EMBL" id="JBGEHV010000019">
    <property type="protein sequence ID" value="MEY8040193.1"/>
    <property type="molecule type" value="Genomic_DNA"/>
</dbReference>
<protein>
    <submittedName>
        <fullName evidence="6">Lrp/AsnC family transcriptional regulator</fullName>
    </submittedName>
</protein>
<organism evidence="6 7">
    <name type="scientific">Saccharopolyspora cebuensis</name>
    <dbReference type="NCBI Taxonomy" id="418759"/>
    <lineage>
        <taxon>Bacteria</taxon>
        <taxon>Bacillati</taxon>
        <taxon>Actinomycetota</taxon>
        <taxon>Actinomycetes</taxon>
        <taxon>Pseudonocardiales</taxon>
        <taxon>Pseudonocardiaceae</taxon>
        <taxon>Saccharopolyspora</taxon>
    </lineage>
</organism>
<comment type="caution">
    <text evidence="6">The sequence shown here is derived from an EMBL/GenBank/DDBJ whole genome shotgun (WGS) entry which is preliminary data.</text>
</comment>
<evidence type="ECO:0000259" key="5">
    <source>
        <dbReference type="Pfam" id="PF13404"/>
    </source>
</evidence>
<accession>A0ABV4CI79</accession>
<keyword evidence="1" id="KW-0805">Transcription regulation</keyword>
<dbReference type="Gene3D" id="1.10.10.10">
    <property type="entry name" value="Winged helix-like DNA-binding domain superfamily/Winged helix DNA-binding domain"/>
    <property type="match status" value="2"/>
</dbReference>
<evidence type="ECO:0000313" key="6">
    <source>
        <dbReference type="EMBL" id="MEY8040193.1"/>
    </source>
</evidence>
<keyword evidence="7" id="KW-1185">Reference proteome</keyword>
<dbReference type="Pfam" id="PF01037">
    <property type="entry name" value="AsnC_trans_reg"/>
    <property type="match status" value="1"/>
</dbReference>
<dbReference type="Gene3D" id="3.30.70.920">
    <property type="match status" value="2"/>
</dbReference>
<dbReference type="InterPro" id="IPR000485">
    <property type="entry name" value="AsnC-type_HTH_dom"/>
</dbReference>
<dbReference type="SUPFAM" id="SSF46785">
    <property type="entry name" value="Winged helix' DNA-binding domain"/>
    <property type="match status" value="2"/>
</dbReference>
<feature type="domain" description="HTH asnC-type" evidence="5">
    <location>
        <begin position="8"/>
        <end position="48"/>
    </location>
</feature>
<dbReference type="InterPro" id="IPR036388">
    <property type="entry name" value="WH-like_DNA-bd_sf"/>
</dbReference>
<dbReference type="InterPro" id="IPR011008">
    <property type="entry name" value="Dimeric_a/b-barrel"/>
</dbReference>
<sequence length="340" mass="37476">MHDSCPVDETDLSLVHALQIRPRIAWARLARVLEVDASTLTRRWARLERDGLAWFSTYPVAGPGWTGHDWHAGAFVEVECLAGARDAVMARLARRRAVWNIDATSGRRELMLTVLAPSILALDEEVAADIATLPGVRATRTHFFRRIIREAASWRLDSLSPAQQRALGPGDARTRQPLGTRDLELLRLLGPDARLPATAVAARLGCSVSTASRAIRRLLANEHVSVRCEVAHHAAGWQVAATLWLDVAQRELTSVATAISRLPEIRLCVTVGSAANLVVQVWLHRMEDLDGFEEHLAAGFPGTRVIDRWITPRFGKRLGHVLRPDGRRTGFVPFVAPADG</sequence>
<keyword evidence="3" id="KW-0804">Transcription</keyword>
<evidence type="ECO:0000259" key="4">
    <source>
        <dbReference type="Pfam" id="PF01037"/>
    </source>
</evidence>
<name>A0ABV4CI79_9PSEU</name>
<proteinExistence type="predicted"/>
<dbReference type="PANTHER" id="PTHR30154:SF34">
    <property type="entry name" value="TRANSCRIPTIONAL REGULATOR AZLB"/>
    <property type="match status" value="1"/>
</dbReference>
<dbReference type="InterPro" id="IPR019887">
    <property type="entry name" value="Tscrpt_reg_AsnC/Lrp_C"/>
</dbReference>
<dbReference type="Proteomes" id="UP001564626">
    <property type="component" value="Unassembled WGS sequence"/>
</dbReference>
<dbReference type="InterPro" id="IPR019888">
    <property type="entry name" value="Tscrpt_reg_AsnC-like"/>
</dbReference>
<evidence type="ECO:0000256" key="1">
    <source>
        <dbReference type="ARBA" id="ARBA00023015"/>
    </source>
</evidence>
<gene>
    <name evidence="6" type="ORF">AB8O55_12385</name>
</gene>
<keyword evidence="2" id="KW-0238">DNA-binding</keyword>